<dbReference type="PANTHER" id="PTHR33095">
    <property type="entry name" value="OS07G0619500 PROTEIN"/>
    <property type="match status" value="1"/>
</dbReference>
<keyword evidence="3" id="KW-1185">Reference proteome</keyword>
<protein>
    <recommendedName>
        <fullName evidence="4">Calmodulin-binding protein</fullName>
    </recommendedName>
</protein>
<feature type="compositionally biased region" description="Basic and acidic residues" evidence="1">
    <location>
        <begin position="229"/>
        <end position="240"/>
    </location>
</feature>
<dbReference type="InterPro" id="IPR012442">
    <property type="entry name" value="DUF1645_plant"/>
</dbReference>
<reference evidence="2" key="1">
    <citation type="submission" date="2020-05" db="EMBL/GenBank/DDBJ databases">
        <title>WGS assembly of Panicum virgatum.</title>
        <authorList>
            <person name="Lovell J.T."/>
            <person name="Jenkins J."/>
            <person name="Shu S."/>
            <person name="Juenger T.E."/>
            <person name="Schmutz J."/>
        </authorList>
    </citation>
    <scope>NUCLEOTIDE SEQUENCE</scope>
    <source>
        <strain evidence="2">AP13</strain>
    </source>
</reference>
<feature type="compositionally biased region" description="Polar residues" evidence="1">
    <location>
        <begin position="20"/>
        <end position="32"/>
    </location>
</feature>
<gene>
    <name evidence="2" type="ORF">PVAP13_8NG303936</name>
</gene>
<evidence type="ECO:0008006" key="4">
    <source>
        <dbReference type="Google" id="ProtNLM"/>
    </source>
</evidence>
<dbReference type="EMBL" id="CM029052">
    <property type="protein sequence ID" value="KAG2559215.1"/>
    <property type="molecule type" value="Genomic_DNA"/>
</dbReference>
<feature type="region of interest" description="Disordered" evidence="1">
    <location>
        <begin position="114"/>
        <end position="297"/>
    </location>
</feature>
<comment type="caution">
    <text evidence="2">The sequence shown here is derived from an EMBL/GenBank/DDBJ whole genome shotgun (WGS) entry which is preliminary data.</text>
</comment>
<proteinExistence type="predicted"/>
<accession>A0A8T0PDX1</accession>
<dbReference type="OrthoDB" id="667051at2759"/>
<evidence type="ECO:0000313" key="2">
    <source>
        <dbReference type="EMBL" id="KAG2559215.1"/>
    </source>
</evidence>
<feature type="region of interest" description="Disordered" evidence="1">
    <location>
        <begin position="1"/>
        <end position="34"/>
    </location>
</feature>
<dbReference type="PANTHER" id="PTHR33095:SF51">
    <property type="entry name" value="EXPRESSED PROTEIN"/>
    <property type="match status" value="1"/>
</dbReference>
<sequence>MAAADAGDPPPMAGGRDDSACSTPFVSAPSSPTRDRDAFLPHHAACFYSAPASPTRKDFGTAAAAGLLDFDFDFDFSSRFPSPSAAAMSSADELFCNGQIRPVRLAAALLQPQQPHGDAAAASGPGAAEQEDGGGGIHAVPDERGRVRGRSARRKARSMSPFRTHWRRSPAPEPQAPEREPAAGEEQAAAVTPAASRSSSSSSTASSASTTSSSSSSRGSRSWGGFLKDLLHRSKSDGGKTQHHHHSPLPTAPAPPTSPSPAATPKRSPSPSPSPSPAAMRRTSGHRGGRRRSAHERLYEARRAEAEEMRRRTNLPYRQGFLLFGCIGLGHRSYGAVHGLARGLNAAAAISPRS</sequence>
<feature type="compositionally biased region" description="Basic residues" evidence="1">
    <location>
        <begin position="283"/>
        <end position="294"/>
    </location>
</feature>
<dbReference type="Proteomes" id="UP000823388">
    <property type="component" value="Chromosome 8N"/>
</dbReference>
<organism evidence="2 3">
    <name type="scientific">Panicum virgatum</name>
    <name type="common">Blackwell switchgrass</name>
    <dbReference type="NCBI Taxonomy" id="38727"/>
    <lineage>
        <taxon>Eukaryota</taxon>
        <taxon>Viridiplantae</taxon>
        <taxon>Streptophyta</taxon>
        <taxon>Embryophyta</taxon>
        <taxon>Tracheophyta</taxon>
        <taxon>Spermatophyta</taxon>
        <taxon>Magnoliopsida</taxon>
        <taxon>Liliopsida</taxon>
        <taxon>Poales</taxon>
        <taxon>Poaceae</taxon>
        <taxon>PACMAD clade</taxon>
        <taxon>Panicoideae</taxon>
        <taxon>Panicodae</taxon>
        <taxon>Paniceae</taxon>
        <taxon>Panicinae</taxon>
        <taxon>Panicum</taxon>
        <taxon>Panicum sect. Hiantes</taxon>
    </lineage>
</organism>
<evidence type="ECO:0000313" key="3">
    <source>
        <dbReference type="Proteomes" id="UP000823388"/>
    </source>
</evidence>
<feature type="compositionally biased region" description="Pro residues" evidence="1">
    <location>
        <begin position="250"/>
        <end position="259"/>
    </location>
</feature>
<evidence type="ECO:0000256" key="1">
    <source>
        <dbReference type="SAM" id="MobiDB-lite"/>
    </source>
</evidence>
<feature type="compositionally biased region" description="Low complexity" evidence="1">
    <location>
        <begin position="117"/>
        <end position="128"/>
    </location>
</feature>
<feature type="compositionally biased region" description="Basic residues" evidence="1">
    <location>
        <begin position="147"/>
        <end position="157"/>
    </location>
</feature>
<feature type="compositionally biased region" description="Low complexity" evidence="1">
    <location>
        <begin position="184"/>
        <end position="221"/>
    </location>
</feature>
<dbReference type="Pfam" id="PF07816">
    <property type="entry name" value="DUF1645"/>
    <property type="match status" value="1"/>
</dbReference>
<dbReference type="AlphaFoldDB" id="A0A8T0PDX1"/>
<name>A0A8T0PDX1_PANVG</name>